<evidence type="ECO:0000313" key="2">
    <source>
        <dbReference type="EMBL" id="NDV42861.1"/>
    </source>
</evidence>
<dbReference type="Proteomes" id="UP000468707">
    <property type="component" value="Unassembled WGS sequence"/>
</dbReference>
<dbReference type="PANTHER" id="PTHR37947">
    <property type="entry name" value="BLL2462 PROTEIN"/>
    <property type="match status" value="1"/>
</dbReference>
<reference evidence="2 3" key="1">
    <citation type="submission" date="2020-01" db="EMBL/GenBank/DDBJ databases">
        <title>Muricauda sediminis sp.nov. 40Bstr401.</title>
        <authorList>
            <person name="Xue Z."/>
            <person name="Zhu S."/>
            <person name="Ren N."/>
            <person name="Chen T."/>
            <person name="Chen X."/>
            <person name="Chen J."/>
            <person name="Yang J."/>
        </authorList>
    </citation>
    <scope>NUCLEOTIDE SEQUENCE [LARGE SCALE GENOMIC DNA]</scope>
    <source>
        <strain evidence="2 3">40Bstr401</strain>
    </source>
</reference>
<feature type="transmembrane region" description="Helical" evidence="1">
    <location>
        <begin position="6"/>
        <end position="24"/>
    </location>
</feature>
<dbReference type="CDD" id="cd00198">
    <property type="entry name" value="vWFA"/>
    <property type="match status" value="1"/>
</dbReference>
<keyword evidence="1" id="KW-1133">Transmembrane helix</keyword>
<dbReference type="AlphaFoldDB" id="A0A6I5KZH1"/>
<keyword evidence="3" id="KW-1185">Reference proteome</keyword>
<dbReference type="SUPFAM" id="SSF53300">
    <property type="entry name" value="vWA-like"/>
    <property type="match status" value="1"/>
</dbReference>
<comment type="caution">
    <text evidence="2">The sequence shown here is derived from an EMBL/GenBank/DDBJ whole genome shotgun (WGS) entry which is preliminary data.</text>
</comment>
<dbReference type="Gene3D" id="2.60.40.10">
    <property type="entry name" value="Immunoglobulins"/>
    <property type="match status" value="1"/>
</dbReference>
<keyword evidence="1" id="KW-0812">Transmembrane</keyword>
<sequence>MELSMVLLIVLAAVAALILVFYQYFYKNPRKDNLKFILAAMRFLTLFCGLLLLLNPEFTNNDYYLEKTNLVLLLDDSSSMDEGASKDKLAAVVDQIRSNSQLNDRFIMHQYAFGSNLGATDSIRFDQNNTDIANALSTVDQIFLNGTNAVVLFSDGNQTLGRDYEYLNLNHLTINPVVVGDTTQYEDLAVGLINVNKYAFLKNKFPVETTILYRGTRPVSSTVSISINGKRVHQEQINLNAIKNSQTISTLIEAESVGVKTIKIEVGPIENERNTTNNSKESAIEIIDEQTNVVIVSDILHPDIGALKKSIEANEQRSVSVIKPSGDKRDLEDADILILYQPSRSFREVYTHLQKTGINYLTITGSKTDWNFLNLAQGSFTKDNNNQTEDILPVLNNAFGIFNLGDFAVEGFPPLIGSLGDITILKESSPIMFQQIRGVDLDKPLFTIITEGKQREAALFGENIWRWRAQAYRNDQSFHKFDTFMGNLMVYLGSNNQRSRLELDYSLVFENAGLAKIRASFFDESYQFDSNARITIKVEGKENQMVRDAPLLLKGSYFEVDLSDLEAGEYNFTVIVSGENYSRTGSFKILDFNPEKQLSSANHEKLRRLAQKNQGTLYYLNQVDSLILDLANSQQFLPVQKSRQNVVSLIDFRILLGLMAFTLALEWFIRKYNGLN</sequence>
<protein>
    <submittedName>
        <fullName evidence="2">VWA domain-containing protein</fullName>
    </submittedName>
</protein>
<dbReference type="SUPFAM" id="SSF52317">
    <property type="entry name" value="Class I glutamine amidotransferase-like"/>
    <property type="match status" value="1"/>
</dbReference>
<accession>A0A6I5KZH1</accession>
<organism evidence="2 3">
    <name type="scientific">Flagellimonas sediminis</name>
    <dbReference type="NCBI Taxonomy" id="2696468"/>
    <lineage>
        <taxon>Bacteria</taxon>
        <taxon>Pseudomonadati</taxon>
        <taxon>Bacteroidota</taxon>
        <taxon>Flavobacteriia</taxon>
        <taxon>Flavobacteriales</taxon>
        <taxon>Flavobacteriaceae</taxon>
        <taxon>Flagellimonas</taxon>
    </lineage>
</organism>
<name>A0A6I5KZH1_9FLAO</name>
<evidence type="ECO:0000256" key="1">
    <source>
        <dbReference type="SAM" id="Phobius"/>
    </source>
</evidence>
<evidence type="ECO:0000313" key="3">
    <source>
        <dbReference type="Proteomes" id="UP000468707"/>
    </source>
</evidence>
<dbReference type="RefSeq" id="WP_163634028.1">
    <property type="nucleotide sequence ID" value="NZ_JAAAMI010000002.1"/>
</dbReference>
<gene>
    <name evidence="2" type="ORF">GTK07_05935</name>
</gene>
<feature type="transmembrane region" description="Helical" evidence="1">
    <location>
        <begin position="36"/>
        <end position="54"/>
    </location>
</feature>
<dbReference type="InterPro" id="IPR013783">
    <property type="entry name" value="Ig-like_fold"/>
</dbReference>
<keyword evidence="1" id="KW-0472">Membrane</keyword>
<dbReference type="InterPro" id="IPR036465">
    <property type="entry name" value="vWFA_dom_sf"/>
</dbReference>
<dbReference type="EMBL" id="JAAAMI010000002">
    <property type="protein sequence ID" value="NDV42861.1"/>
    <property type="molecule type" value="Genomic_DNA"/>
</dbReference>
<proteinExistence type="predicted"/>
<dbReference type="InterPro" id="IPR029062">
    <property type="entry name" value="Class_I_gatase-like"/>
</dbReference>
<dbReference type="PANTHER" id="PTHR37947:SF1">
    <property type="entry name" value="BLL2462 PROTEIN"/>
    <property type="match status" value="1"/>
</dbReference>